<feature type="chain" id="PRO_5002874543" evidence="2">
    <location>
        <begin position="21"/>
        <end position="129"/>
    </location>
</feature>
<keyword evidence="4" id="KW-1185">Reference proteome</keyword>
<evidence type="ECO:0000256" key="2">
    <source>
        <dbReference type="SAM" id="SignalP"/>
    </source>
</evidence>
<organism evidence="3 4">
    <name type="scientific">Methylobacterium nodulans (strain LMG 21967 / CNCM I-2342 / ORS 2060)</name>
    <dbReference type="NCBI Taxonomy" id="460265"/>
    <lineage>
        <taxon>Bacteria</taxon>
        <taxon>Pseudomonadati</taxon>
        <taxon>Pseudomonadota</taxon>
        <taxon>Alphaproteobacteria</taxon>
        <taxon>Hyphomicrobiales</taxon>
        <taxon>Methylobacteriaceae</taxon>
        <taxon>Methylobacterium</taxon>
    </lineage>
</organism>
<accession>B8IH67</accession>
<dbReference type="HOGENOM" id="CLU_149164_0_0_5"/>
<evidence type="ECO:0000313" key="3">
    <source>
        <dbReference type="EMBL" id="ACL59759.1"/>
    </source>
</evidence>
<sequence>MRRRVLTAACAVMVVAAARAEPVRLVGRTGFLGEWAIAASLDPAAGQAPGGLLKGPLTLKHTGMCSPGGGAEEKNGEMTLTPGRGGRVAVRLRAGDQDCSFDGALPTGPGSAMRCTDGSVYPLDLKRAP</sequence>
<evidence type="ECO:0000256" key="1">
    <source>
        <dbReference type="SAM" id="MobiDB-lite"/>
    </source>
</evidence>
<reference evidence="3 4" key="1">
    <citation type="submission" date="2009-01" db="EMBL/GenBank/DDBJ databases">
        <title>Complete sequence of chromosome of Methylobacterium nodulans ORS 2060.</title>
        <authorList>
            <consortium name="US DOE Joint Genome Institute"/>
            <person name="Lucas S."/>
            <person name="Copeland A."/>
            <person name="Lapidus A."/>
            <person name="Glavina del Rio T."/>
            <person name="Dalin E."/>
            <person name="Tice H."/>
            <person name="Bruce D."/>
            <person name="Goodwin L."/>
            <person name="Pitluck S."/>
            <person name="Sims D."/>
            <person name="Brettin T."/>
            <person name="Detter J.C."/>
            <person name="Han C."/>
            <person name="Larimer F."/>
            <person name="Land M."/>
            <person name="Hauser L."/>
            <person name="Kyrpides N."/>
            <person name="Ivanova N."/>
            <person name="Marx C.J."/>
            <person name="Richardson P."/>
        </authorList>
    </citation>
    <scope>NUCLEOTIDE SEQUENCE [LARGE SCALE GENOMIC DNA]</scope>
    <source>
        <strain evidence="4">LMG 21967 / CNCM I-2342 / ORS 2060</strain>
    </source>
</reference>
<name>B8IH67_METNO</name>
<dbReference type="Proteomes" id="UP000008207">
    <property type="component" value="Chromosome"/>
</dbReference>
<dbReference type="STRING" id="460265.Mnod_4902"/>
<evidence type="ECO:0000313" key="4">
    <source>
        <dbReference type="Proteomes" id="UP000008207"/>
    </source>
</evidence>
<dbReference type="EMBL" id="CP001349">
    <property type="protein sequence ID" value="ACL59759.1"/>
    <property type="molecule type" value="Genomic_DNA"/>
</dbReference>
<keyword evidence="2" id="KW-0732">Signal</keyword>
<dbReference type="AlphaFoldDB" id="B8IH67"/>
<proteinExistence type="predicted"/>
<feature type="region of interest" description="Disordered" evidence="1">
    <location>
        <begin position="64"/>
        <end position="83"/>
    </location>
</feature>
<protein>
    <submittedName>
        <fullName evidence="3">Uncharacterized protein</fullName>
    </submittedName>
</protein>
<feature type="signal peptide" evidence="2">
    <location>
        <begin position="1"/>
        <end position="20"/>
    </location>
</feature>
<dbReference type="KEGG" id="mno:Mnod_4902"/>
<gene>
    <name evidence="3" type="ordered locus">Mnod_4902</name>
</gene>